<dbReference type="GO" id="GO:0016757">
    <property type="term" value="F:glycosyltransferase activity"/>
    <property type="evidence" value="ECO:0007669"/>
    <property type="project" value="UniProtKB-KW"/>
</dbReference>
<evidence type="ECO:0000256" key="5">
    <source>
        <dbReference type="ARBA" id="ARBA00022801"/>
    </source>
</evidence>
<proteinExistence type="predicted"/>
<keyword evidence="4 12" id="KW-0808">Transferase</keyword>
<dbReference type="SUPFAM" id="SSF53955">
    <property type="entry name" value="Lysozyme-like"/>
    <property type="match status" value="1"/>
</dbReference>
<organism evidence="12 13">
    <name type="scientific">Microbacterium rhizosphaerae</name>
    <dbReference type="NCBI Taxonomy" id="1678237"/>
    <lineage>
        <taxon>Bacteria</taxon>
        <taxon>Bacillati</taxon>
        <taxon>Actinomycetota</taxon>
        <taxon>Actinomycetes</taxon>
        <taxon>Micrococcales</taxon>
        <taxon>Microbacteriaceae</taxon>
        <taxon>Microbacterium</taxon>
    </lineage>
</organism>
<feature type="domain" description="Glycosyl transferase family 51" evidence="11">
    <location>
        <begin position="201"/>
        <end position="307"/>
    </location>
</feature>
<evidence type="ECO:0000259" key="11">
    <source>
        <dbReference type="Pfam" id="PF00912"/>
    </source>
</evidence>
<feature type="domain" description="Penicillin-binding protein transpeptidase" evidence="10">
    <location>
        <begin position="408"/>
        <end position="660"/>
    </location>
</feature>
<keyword evidence="5" id="KW-0378">Hydrolase</keyword>
<evidence type="ECO:0000259" key="10">
    <source>
        <dbReference type="Pfam" id="PF00905"/>
    </source>
</evidence>
<evidence type="ECO:0000256" key="2">
    <source>
        <dbReference type="ARBA" id="ARBA00022670"/>
    </source>
</evidence>
<evidence type="ECO:0000256" key="6">
    <source>
        <dbReference type="ARBA" id="ARBA00023268"/>
    </source>
</evidence>
<dbReference type="Gene3D" id="1.10.3810.10">
    <property type="entry name" value="Biosynthetic peptidoglycan transglycosylase-like"/>
    <property type="match status" value="1"/>
</dbReference>
<evidence type="ECO:0000256" key="9">
    <source>
        <dbReference type="SAM" id="MobiDB-lite"/>
    </source>
</evidence>
<dbReference type="RefSeq" id="WP_320941615.1">
    <property type="nucleotide sequence ID" value="NZ_BAABEU010000005.1"/>
</dbReference>
<dbReference type="Pfam" id="PF00912">
    <property type="entry name" value="Transgly"/>
    <property type="match status" value="2"/>
</dbReference>
<dbReference type="EMBL" id="CP139368">
    <property type="protein sequence ID" value="WPR88898.1"/>
    <property type="molecule type" value="Genomic_DNA"/>
</dbReference>
<dbReference type="Pfam" id="PF00905">
    <property type="entry name" value="Transpeptidase"/>
    <property type="match status" value="1"/>
</dbReference>
<evidence type="ECO:0000256" key="8">
    <source>
        <dbReference type="ARBA" id="ARBA00049902"/>
    </source>
</evidence>
<evidence type="ECO:0000313" key="12">
    <source>
        <dbReference type="EMBL" id="WPR88898.1"/>
    </source>
</evidence>
<comment type="catalytic activity">
    <reaction evidence="7">
        <text>Preferential cleavage: (Ac)2-L-Lys-D-Ala-|-D-Ala. Also transpeptidation of peptidyl-alanyl moieties that are N-acyl substituents of D-alanine.</text>
        <dbReference type="EC" id="3.4.16.4"/>
    </reaction>
</comment>
<evidence type="ECO:0000256" key="7">
    <source>
        <dbReference type="ARBA" id="ARBA00034000"/>
    </source>
</evidence>
<keyword evidence="6" id="KW-0511">Multifunctional enzyme</keyword>
<name>A0ABZ0SIM3_9MICO</name>
<keyword evidence="3 12" id="KW-0328">Glycosyltransferase</keyword>
<dbReference type="Proteomes" id="UP001323798">
    <property type="component" value="Chromosome"/>
</dbReference>
<feature type="compositionally biased region" description="Pro residues" evidence="9">
    <location>
        <begin position="740"/>
        <end position="755"/>
    </location>
</feature>
<evidence type="ECO:0000256" key="1">
    <source>
        <dbReference type="ARBA" id="ARBA00022645"/>
    </source>
</evidence>
<comment type="catalytic activity">
    <reaction evidence="8">
        <text>[GlcNAc-(1-&gt;4)-Mur2Ac(oyl-L-Ala-gamma-D-Glu-L-Lys-D-Ala-D-Ala)](n)-di-trans,octa-cis-undecaprenyl diphosphate + beta-D-GlcNAc-(1-&gt;4)-Mur2Ac(oyl-L-Ala-gamma-D-Glu-L-Lys-D-Ala-D-Ala)-di-trans,octa-cis-undecaprenyl diphosphate = [GlcNAc-(1-&gt;4)-Mur2Ac(oyl-L-Ala-gamma-D-Glu-L-Lys-D-Ala-D-Ala)](n+1)-di-trans,octa-cis-undecaprenyl diphosphate + di-trans,octa-cis-undecaprenyl diphosphate + H(+)</text>
        <dbReference type="Rhea" id="RHEA:23708"/>
        <dbReference type="Rhea" id="RHEA-COMP:9602"/>
        <dbReference type="Rhea" id="RHEA-COMP:9603"/>
        <dbReference type="ChEBI" id="CHEBI:15378"/>
        <dbReference type="ChEBI" id="CHEBI:58405"/>
        <dbReference type="ChEBI" id="CHEBI:60033"/>
        <dbReference type="ChEBI" id="CHEBI:78435"/>
        <dbReference type="EC" id="2.4.99.28"/>
    </reaction>
</comment>
<keyword evidence="13" id="KW-1185">Reference proteome</keyword>
<dbReference type="EC" id="2.4.-.-" evidence="12"/>
<evidence type="ECO:0000313" key="13">
    <source>
        <dbReference type="Proteomes" id="UP001323798"/>
    </source>
</evidence>
<feature type="domain" description="Glycosyl transferase family 51" evidence="11">
    <location>
        <begin position="87"/>
        <end position="175"/>
    </location>
</feature>
<evidence type="ECO:0000256" key="4">
    <source>
        <dbReference type="ARBA" id="ARBA00022679"/>
    </source>
</evidence>
<feature type="region of interest" description="Disordered" evidence="9">
    <location>
        <begin position="734"/>
        <end position="789"/>
    </location>
</feature>
<dbReference type="InterPro" id="IPR012338">
    <property type="entry name" value="Beta-lactam/transpept-like"/>
</dbReference>
<keyword evidence="2" id="KW-0645">Protease</keyword>
<gene>
    <name evidence="12" type="ORF">SM116_14160</name>
</gene>
<dbReference type="Gene3D" id="3.40.710.10">
    <property type="entry name" value="DD-peptidase/beta-lactamase superfamily"/>
    <property type="match status" value="1"/>
</dbReference>
<dbReference type="SUPFAM" id="SSF56601">
    <property type="entry name" value="beta-lactamase/transpeptidase-like"/>
    <property type="match status" value="1"/>
</dbReference>
<accession>A0ABZ0SIM3</accession>
<dbReference type="PANTHER" id="PTHR32282:SF33">
    <property type="entry name" value="PEPTIDOGLYCAN GLYCOSYLTRANSFERASE"/>
    <property type="match status" value="1"/>
</dbReference>
<protein>
    <submittedName>
        <fullName evidence="12">Transglycosylase domain-containing protein</fullName>
        <ecNumber evidence="12">2.4.-.-</ecNumber>
    </submittedName>
</protein>
<feature type="compositionally biased region" description="Pro residues" evidence="9">
    <location>
        <begin position="780"/>
        <end position="789"/>
    </location>
</feature>
<dbReference type="InterPro" id="IPR050396">
    <property type="entry name" value="Glycosyltr_51/Transpeptidase"/>
</dbReference>
<dbReference type="PANTHER" id="PTHR32282">
    <property type="entry name" value="BINDING PROTEIN TRANSPEPTIDASE, PUTATIVE-RELATED"/>
    <property type="match status" value="1"/>
</dbReference>
<evidence type="ECO:0000256" key="3">
    <source>
        <dbReference type="ARBA" id="ARBA00022676"/>
    </source>
</evidence>
<reference evidence="12 13" key="1">
    <citation type="submission" date="2023-11" db="EMBL/GenBank/DDBJ databases">
        <title>Genome sequence of Microbacterium rhizosphaerae KACC 19337.</title>
        <authorList>
            <person name="Choi H."/>
            <person name="Kim S."/>
            <person name="Kim Y."/>
            <person name="Kwon S.-W."/>
            <person name="Heo J."/>
        </authorList>
    </citation>
    <scope>NUCLEOTIDE SEQUENCE [LARGE SCALE GENOMIC DNA]</scope>
    <source>
        <strain evidence="12 13">KACC 19337</strain>
    </source>
</reference>
<dbReference type="InterPro" id="IPR001460">
    <property type="entry name" value="PCN-bd_Tpept"/>
</dbReference>
<feature type="compositionally biased region" description="Gly residues" evidence="9">
    <location>
        <begin position="756"/>
        <end position="777"/>
    </location>
</feature>
<dbReference type="InterPro" id="IPR001264">
    <property type="entry name" value="Glyco_trans_51"/>
</dbReference>
<dbReference type="InterPro" id="IPR023346">
    <property type="entry name" value="Lysozyme-like_dom_sf"/>
</dbReference>
<sequence length="789" mass="82702">MTNNMPSTRKRHLGGVLGGLVGVVALSAVAGLLVAAAVTPAIATASTAASGAINAFDNLPSELQIEQLQLPTTIYAKDPNTGQYAELTRFYDQNRVPVTWDQVAPVMYDAILSSEDPRFYQEGGVDLIGTARALVSNLKGQSNTQGGSSISQQYVKNVLVQDCYSTVDEKTFKDKGKLTAQQQKDAALQDCYNEATNASGTSGYMRKLQEMRYAIAVSQKYSKNEVLLAYLNIANFGGTTYGIEAASEYYFGVHASQLNLDQAAALAGMVQNPNTFRIDQPASKTNGSANGYALTKHRQEYVLGRMQTLGRITPAQYTQAMKDAITPKITPAVTGCAATAAPYFCAYVRSIITSDPAFGATQADRDQALRQGGLHIYTTLDWRLQNVAQADVSQHAPQSEPGFDYGAVAVNVQPGTGNILSIAQNTAYSDAANAGPGKSSIVYAGDILQGAHGFPAGSSFKLFTLLDWLEKGHTLNQVVDGVKRVIPRLTNSCQGNWVNFKNETIPNFGTEGAGFVGTPLQFTKVSLNTGFIGMAQQLDMCDVMHDATKLGVTLTNGSPVKMNFLSSVIGTNPVSPIAMAGAYAAIANNGIFCQPQAIARVTDSHGADRPIPKRTCTQVVDPGIAATAMYALQTPLQPGGTAYQGNPNDGTPLFAKTGTNNGDQTWLIESSTAMTSLIWSGTVNHGGYGDTLDLFHFFFHGTDLASIRYAMAAQLQRAADQFYPGGPLPAPLANLLGTGAPPPPAAAPAPAPAPGPGAGNGGGGTGGGGGGTGGGGQITPSPPPHGRKH</sequence>
<keyword evidence="1" id="KW-0121">Carboxypeptidase</keyword>
<dbReference type="InterPro" id="IPR036950">
    <property type="entry name" value="PBP_transglycosylase"/>
</dbReference>